<dbReference type="EMBL" id="CP144539">
    <property type="protein sequence ID" value="WWC65377.1"/>
    <property type="molecule type" value="Genomic_DNA"/>
</dbReference>
<reference evidence="3" key="2">
    <citation type="submission" date="2013-07" db="EMBL/GenBank/DDBJ databases">
        <authorList>
            <consortium name="The Broad Institute Genome Sequencing Platform"/>
            <person name="Cuomo C."/>
            <person name="Litvintseva A."/>
            <person name="Chen Y."/>
            <person name="Heitman J."/>
            <person name="Sun S."/>
            <person name="Springer D."/>
            <person name="Dromer F."/>
            <person name="Young S.K."/>
            <person name="Zeng Q."/>
            <person name="Gargeya S."/>
            <person name="Fitzgerald M."/>
            <person name="Abouelleil A."/>
            <person name="Alvarado L."/>
            <person name="Berlin A.M."/>
            <person name="Chapman S.B."/>
            <person name="Dewar J."/>
            <person name="Goldberg J."/>
            <person name="Griggs A."/>
            <person name="Gujja S."/>
            <person name="Hansen M."/>
            <person name="Howarth C."/>
            <person name="Imamovic A."/>
            <person name="Larimer J."/>
            <person name="McCowan C."/>
            <person name="Murphy C."/>
            <person name="Pearson M."/>
            <person name="Priest M."/>
            <person name="Roberts A."/>
            <person name="Saif S."/>
            <person name="Shea T."/>
            <person name="Sykes S."/>
            <person name="Wortman J."/>
            <person name="Nusbaum C."/>
            <person name="Birren B."/>
        </authorList>
    </citation>
    <scope>NUCLEOTIDE SEQUENCE</scope>
    <source>
        <strain evidence="3">CBS 10117</strain>
    </source>
</reference>
<feature type="region of interest" description="Disordered" evidence="1">
    <location>
        <begin position="33"/>
        <end position="144"/>
    </location>
</feature>
<evidence type="ECO:0000313" key="3">
    <source>
        <dbReference type="EMBL" id="WWC65377.1"/>
    </source>
</evidence>
<reference evidence="2" key="1">
    <citation type="submission" date="2013-07" db="EMBL/GenBank/DDBJ databases">
        <title>The Genome Sequence of Cryptococcus dejecticola CBS10117.</title>
        <authorList>
            <consortium name="The Broad Institute Genome Sequencing Platform"/>
            <person name="Cuomo C."/>
            <person name="Litvintseva A."/>
            <person name="Chen Y."/>
            <person name="Heitman J."/>
            <person name="Sun S."/>
            <person name="Springer D."/>
            <person name="Dromer F."/>
            <person name="Young S.K."/>
            <person name="Zeng Q."/>
            <person name="Gargeya S."/>
            <person name="Fitzgerald M."/>
            <person name="Abouelleil A."/>
            <person name="Alvarado L."/>
            <person name="Berlin A.M."/>
            <person name="Chapman S.B."/>
            <person name="Dewar J."/>
            <person name="Goldberg J."/>
            <person name="Griggs A."/>
            <person name="Gujja S."/>
            <person name="Hansen M."/>
            <person name="Howarth C."/>
            <person name="Imamovic A."/>
            <person name="Larimer J."/>
            <person name="McCowan C."/>
            <person name="Murphy C."/>
            <person name="Pearson M."/>
            <person name="Priest M."/>
            <person name="Roberts A."/>
            <person name="Saif S."/>
            <person name="Shea T."/>
            <person name="Sykes S."/>
            <person name="Wortman J."/>
            <person name="Nusbaum C."/>
            <person name="Birren B."/>
        </authorList>
    </citation>
    <scope>NUCLEOTIDE SEQUENCE [LARGE SCALE GENOMIC DNA]</scope>
    <source>
        <strain evidence="2">CBS 10117</strain>
    </source>
</reference>
<reference evidence="3" key="3">
    <citation type="submission" date="2024-02" db="EMBL/GenBank/DDBJ databases">
        <title>Comparative genomics of Cryptococcus and Kwoniella reveals pathogenesis evolution and contrasting modes of karyotype evolution via chromosome fusion or intercentromeric recombination.</title>
        <authorList>
            <person name="Coelho M.A."/>
            <person name="David-Palma M."/>
            <person name="Shea T."/>
            <person name="Bowers K."/>
            <person name="McGinley-Smith S."/>
            <person name="Mohammad A.W."/>
            <person name="Gnirke A."/>
            <person name="Yurkov A.M."/>
            <person name="Nowrousian M."/>
            <person name="Sun S."/>
            <person name="Cuomo C.A."/>
            <person name="Heitman J."/>
        </authorList>
    </citation>
    <scope>NUCLEOTIDE SEQUENCE</scope>
    <source>
        <strain evidence="3">CBS 10117</strain>
    </source>
</reference>
<organism evidence="2">
    <name type="scientific">Kwoniella dejecticola CBS 10117</name>
    <dbReference type="NCBI Taxonomy" id="1296121"/>
    <lineage>
        <taxon>Eukaryota</taxon>
        <taxon>Fungi</taxon>
        <taxon>Dikarya</taxon>
        <taxon>Basidiomycota</taxon>
        <taxon>Agaricomycotina</taxon>
        <taxon>Tremellomycetes</taxon>
        <taxon>Tremellales</taxon>
        <taxon>Cryptococcaceae</taxon>
        <taxon>Kwoniella</taxon>
    </lineage>
</organism>
<proteinExistence type="predicted"/>
<dbReference type="RefSeq" id="XP_018259914.1">
    <property type="nucleotide sequence ID" value="XM_018411246.1"/>
</dbReference>
<dbReference type="VEuPathDB" id="FungiDB:I303_07986"/>
<sequence length="185" mass="20874">MQVTEFNPVSQVPDHNYQYDPSLLGVAPNCFGHSLGDSPAADEAAYRSHSDAESQGLTSDAATSSKSPTRRRRPRGSSDGRRVRSDGERAKESREASKQRRRAAETAVETSQSRLRTLMSEGGRPTNRHERFKQDKEQRRKEQHRAIARYTRQTEALKDKLLKEQEAILQQLIAGLTPSEGEEHF</sequence>
<dbReference type="GeneID" id="28971685"/>
<protein>
    <submittedName>
        <fullName evidence="2">Uncharacterized protein</fullName>
    </submittedName>
</protein>
<dbReference type="AlphaFoldDB" id="A0A1A5ZW90"/>
<dbReference type="EMBL" id="KI894036">
    <property type="protein sequence ID" value="OBR82072.1"/>
    <property type="molecule type" value="Genomic_DNA"/>
</dbReference>
<keyword evidence="4" id="KW-1185">Reference proteome</keyword>
<evidence type="ECO:0000313" key="4">
    <source>
        <dbReference type="Proteomes" id="UP000078595"/>
    </source>
</evidence>
<feature type="compositionally biased region" description="Polar residues" evidence="1">
    <location>
        <begin position="53"/>
        <end position="62"/>
    </location>
</feature>
<evidence type="ECO:0000256" key="1">
    <source>
        <dbReference type="SAM" id="MobiDB-lite"/>
    </source>
</evidence>
<accession>A0A1A5ZW90</accession>
<feature type="compositionally biased region" description="Basic and acidic residues" evidence="1">
    <location>
        <begin position="76"/>
        <end position="104"/>
    </location>
</feature>
<evidence type="ECO:0000313" key="2">
    <source>
        <dbReference type="EMBL" id="OBR82072.1"/>
    </source>
</evidence>
<dbReference type="KEGG" id="kdj:28971685"/>
<name>A0A1A5ZW90_9TREE</name>
<feature type="compositionally biased region" description="Basic and acidic residues" evidence="1">
    <location>
        <begin position="127"/>
        <end position="140"/>
    </location>
</feature>
<dbReference type="Proteomes" id="UP000078595">
    <property type="component" value="Chromosome 10"/>
</dbReference>
<gene>
    <name evidence="2" type="ORF">I303_07986</name>
    <name evidence="3" type="ORF">I303_107995</name>
</gene>